<proteinExistence type="predicted"/>
<reference evidence="1" key="2">
    <citation type="submission" date="2014-06" db="EMBL/GenBank/DDBJ databases">
        <authorList>
            <person name="Hu T."/>
            <person name="Eisen M.B."/>
            <person name="Thornton K.R."/>
            <person name="Andolfatto P."/>
        </authorList>
    </citation>
    <scope>NUCLEOTIDE SEQUENCE</scope>
    <source>
        <strain evidence="1">W501</strain>
    </source>
</reference>
<dbReference type="KEGG" id="dsi:Dsimw501_GD27559"/>
<gene>
    <name evidence="1" type="primary">Dsim\GD27559</name>
    <name evidence="1" type="ORF">Dsimw501_GD27559</name>
</gene>
<dbReference type="Bgee" id="FBgn0268849">
    <property type="expression patterns" value="Expressed in multicellular organism and 1 other cell type or tissue"/>
</dbReference>
<protein>
    <submittedName>
        <fullName evidence="1">Uncharacterized protein</fullName>
    </submittedName>
</protein>
<dbReference type="EMBL" id="CM002911">
    <property type="protein sequence ID" value="KMY91580.1"/>
    <property type="molecule type" value="Genomic_DNA"/>
</dbReference>
<name>A0A0J9TTP0_DROSI</name>
<organism evidence="1">
    <name type="scientific">Drosophila simulans</name>
    <name type="common">Fruit fly</name>
    <dbReference type="NCBI Taxonomy" id="7240"/>
    <lineage>
        <taxon>Eukaryota</taxon>
        <taxon>Metazoa</taxon>
        <taxon>Ecdysozoa</taxon>
        <taxon>Arthropoda</taxon>
        <taxon>Hexapoda</taxon>
        <taxon>Insecta</taxon>
        <taxon>Pterygota</taxon>
        <taxon>Neoptera</taxon>
        <taxon>Endopterygota</taxon>
        <taxon>Diptera</taxon>
        <taxon>Brachycera</taxon>
        <taxon>Muscomorpha</taxon>
        <taxon>Ephydroidea</taxon>
        <taxon>Drosophilidae</taxon>
        <taxon>Drosophila</taxon>
        <taxon>Sophophora</taxon>
    </lineage>
</organism>
<dbReference type="Proteomes" id="UP000035880">
    <property type="component" value="Chromosome 2R"/>
</dbReference>
<dbReference type="AlphaFoldDB" id="A0A0J9TTP0"/>
<reference evidence="1" key="3">
    <citation type="submission" date="2015-04" db="EMBL/GenBank/DDBJ databases">
        <authorList>
            <consortium name="FlyBase"/>
        </authorList>
    </citation>
    <scope>NUCLEOTIDE SEQUENCE</scope>
    <source>
        <strain evidence="1">W501</strain>
    </source>
</reference>
<accession>A0A0J9TTP0</accession>
<sequence>MVWQDKELLKLEDGCIPRLLKGRHAACYYQRNNRRLLEAVGKGKLFLANFIVTLKAASGNHRLVGTLVVHYDTEAVTVFV</sequence>
<reference evidence="1" key="1">
    <citation type="journal article" date="2013" name="Genome Res.">
        <title>A second-generation assembly of the Drosophila simulans genome provides new insights into patterns of lineage-specific divergence.</title>
        <authorList>
            <person name="Hu T.T."/>
            <person name="Eisen M.B."/>
            <person name="Thornton K.R."/>
            <person name="Andolfatto P."/>
        </authorList>
    </citation>
    <scope>NUCLEOTIDE SEQUENCE [LARGE SCALE GENOMIC DNA]</scope>
    <source>
        <strain evidence="1">W501</strain>
    </source>
</reference>
<evidence type="ECO:0000313" key="1">
    <source>
        <dbReference type="EMBL" id="KMY91580.1"/>
    </source>
</evidence>